<protein>
    <submittedName>
        <fullName evidence="1">Uncharacterized protein</fullName>
    </submittedName>
</protein>
<reference evidence="1 2" key="1">
    <citation type="submission" date="2017-09" db="EMBL/GenBank/DDBJ databases">
        <authorList>
            <person name="Ehlers B."/>
            <person name="Leendertz F.H."/>
        </authorList>
    </citation>
    <scope>NUCLEOTIDE SEQUENCE [LARGE SCALE GENOMIC DNA]</scope>
    <source>
        <strain evidence="1 2">Nm42</strain>
    </source>
</reference>
<dbReference type="EMBL" id="OCMU01000004">
    <property type="protein sequence ID" value="SOD22749.1"/>
    <property type="molecule type" value="Genomic_DNA"/>
</dbReference>
<name>A0A286ALJ2_9PROT</name>
<evidence type="ECO:0000313" key="1">
    <source>
        <dbReference type="EMBL" id="SOD22749.1"/>
    </source>
</evidence>
<organism evidence="1 2">
    <name type="scientific">Nitrosomonas ureae</name>
    <dbReference type="NCBI Taxonomy" id="44577"/>
    <lineage>
        <taxon>Bacteria</taxon>
        <taxon>Pseudomonadati</taxon>
        <taxon>Pseudomonadota</taxon>
        <taxon>Betaproteobacteria</taxon>
        <taxon>Nitrosomonadales</taxon>
        <taxon>Nitrosomonadaceae</taxon>
        <taxon>Nitrosomonas</taxon>
    </lineage>
</organism>
<proteinExistence type="predicted"/>
<dbReference type="Proteomes" id="UP000219335">
    <property type="component" value="Unassembled WGS sequence"/>
</dbReference>
<dbReference type="AlphaFoldDB" id="A0A286ALJ2"/>
<evidence type="ECO:0000313" key="2">
    <source>
        <dbReference type="Proteomes" id="UP000219335"/>
    </source>
</evidence>
<gene>
    <name evidence="1" type="ORF">SAMN06297164_3575</name>
</gene>
<accession>A0A286ALJ2</accession>
<sequence length="34" mass="3901">MTPNKSLKDVALPLDSKYLVFSKGVMFFEYFING</sequence>